<dbReference type="EMBL" id="UYRR01030982">
    <property type="protein sequence ID" value="VDK42290.1"/>
    <property type="molecule type" value="Genomic_DNA"/>
</dbReference>
<dbReference type="SMART" id="SM00280">
    <property type="entry name" value="KAZAL"/>
    <property type="match status" value="1"/>
</dbReference>
<evidence type="ECO:0000259" key="1">
    <source>
        <dbReference type="PROSITE" id="PS51465"/>
    </source>
</evidence>
<reference evidence="4" key="1">
    <citation type="submission" date="2017-02" db="UniProtKB">
        <authorList>
            <consortium name="WormBaseParasite"/>
        </authorList>
    </citation>
    <scope>IDENTIFICATION</scope>
</reference>
<dbReference type="PROSITE" id="PS51465">
    <property type="entry name" value="KAZAL_2"/>
    <property type="match status" value="1"/>
</dbReference>
<reference evidence="2 3" key="2">
    <citation type="submission" date="2018-11" db="EMBL/GenBank/DDBJ databases">
        <authorList>
            <consortium name="Pathogen Informatics"/>
        </authorList>
    </citation>
    <scope>NUCLEOTIDE SEQUENCE [LARGE SCALE GENOMIC DNA]</scope>
</reference>
<dbReference type="Pfam" id="PF00050">
    <property type="entry name" value="Kazal_1"/>
    <property type="match status" value="1"/>
</dbReference>
<keyword evidence="3" id="KW-1185">Reference proteome</keyword>
<dbReference type="InterPro" id="IPR002350">
    <property type="entry name" value="Kazal_dom"/>
</dbReference>
<dbReference type="Proteomes" id="UP000267096">
    <property type="component" value="Unassembled WGS sequence"/>
</dbReference>
<dbReference type="Gene3D" id="3.30.60.30">
    <property type="match status" value="1"/>
</dbReference>
<proteinExistence type="predicted"/>
<sequence length="506" mass="56632">MENMQNWTELEHRTYVETSILPTSFSFNEVQQENNGSLIVNNEKSDSIMVKSIETVSPMLNEIPYDNNAKIMNLPTTSHPENALLQMLNENGLIRSLKLLNQTTTQHDENPHVSIESVNSETKDGVIQEQIKAIMPKWEADYESVTNHTQYDSKQPPLFITPHRNTSTALTSTDESFLNWSRRKNQPWQYLANNASPPSIVNRSLSDSVAENLKELATDVMPISETFIPEEQYKINSDPKFASFDEININSSTSVGDLEVTATAATFAISTINDSKSSVRNTHTSSQHVTDSVFSNQGDSTKQIMIDNNDGFLNINQANDNESIPSDNAKSFEFNSDTSDYALPVGGGGETIAFDGTMFNAIEMNQADHSTKEFEVKCNQSVSSNNGTRGKITEVYLNRFIGALQAHEGMPCSAVNCTKTFEPVCDSNGRTHKNICLFYFYLCKLQKLNGRHVRIVHEGGCEKVASVHFHFHVLSIAVLIQHLSIILIQRQWIMTLHFLSSRCSAL</sequence>
<dbReference type="OrthoDB" id="5867743at2759"/>
<protein>
    <submittedName>
        <fullName evidence="4">Kazal-like domain-containing protein</fullName>
    </submittedName>
</protein>
<organism evidence="4">
    <name type="scientific">Anisakis simplex</name>
    <name type="common">Herring worm</name>
    <dbReference type="NCBI Taxonomy" id="6269"/>
    <lineage>
        <taxon>Eukaryota</taxon>
        <taxon>Metazoa</taxon>
        <taxon>Ecdysozoa</taxon>
        <taxon>Nematoda</taxon>
        <taxon>Chromadorea</taxon>
        <taxon>Rhabditida</taxon>
        <taxon>Spirurina</taxon>
        <taxon>Ascaridomorpha</taxon>
        <taxon>Ascaridoidea</taxon>
        <taxon>Anisakidae</taxon>
        <taxon>Anisakis</taxon>
        <taxon>Anisakis simplex complex</taxon>
    </lineage>
</organism>
<gene>
    <name evidence="2" type="ORF">ASIM_LOCUS10065</name>
</gene>
<name>A0A0M3JRH4_ANISI</name>
<dbReference type="AlphaFoldDB" id="A0A0M3JRH4"/>
<dbReference type="InterPro" id="IPR036058">
    <property type="entry name" value="Kazal_dom_sf"/>
</dbReference>
<accession>A0A0M3JRH4</accession>
<dbReference type="WBParaSite" id="ASIM_0001033401-mRNA-1">
    <property type="protein sequence ID" value="ASIM_0001033401-mRNA-1"/>
    <property type="gene ID" value="ASIM_0001033401"/>
</dbReference>
<evidence type="ECO:0000313" key="2">
    <source>
        <dbReference type="EMBL" id="VDK42290.1"/>
    </source>
</evidence>
<feature type="domain" description="Kazal-like" evidence="1">
    <location>
        <begin position="406"/>
        <end position="463"/>
    </location>
</feature>
<evidence type="ECO:0000313" key="3">
    <source>
        <dbReference type="Proteomes" id="UP000267096"/>
    </source>
</evidence>
<dbReference type="SUPFAM" id="SSF100895">
    <property type="entry name" value="Kazal-type serine protease inhibitors"/>
    <property type="match status" value="1"/>
</dbReference>
<evidence type="ECO:0000313" key="4">
    <source>
        <dbReference type="WBParaSite" id="ASIM_0001033401-mRNA-1"/>
    </source>
</evidence>
<dbReference type="CDD" id="cd00104">
    <property type="entry name" value="KAZAL_FS"/>
    <property type="match status" value="1"/>
</dbReference>